<proteinExistence type="inferred from homology"/>
<feature type="domain" description="Manganese/iron superoxide dismutase C-terminal" evidence="9">
    <location>
        <begin position="96"/>
        <end position="202"/>
    </location>
</feature>
<accession>A0A448TSH8</accession>
<evidence type="ECO:0000256" key="5">
    <source>
        <dbReference type="ARBA" id="ARBA00023002"/>
    </source>
</evidence>
<dbReference type="InterPro" id="IPR036324">
    <property type="entry name" value="Mn/Fe_SOD_N_sf"/>
</dbReference>
<comment type="catalytic activity">
    <reaction evidence="7">
        <text>2 superoxide + 2 H(+) = H2O2 + O2</text>
        <dbReference type="Rhea" id="RHEA:20696"/>
        <dbReference type="ChEBI" id="CHEBI:15378"/>
        <dbReference type="ChEBI" id="CHEBI:15379"/>
        <dbReference type="ChEBI" id="CHEBI:16240"/>
        <dbReference type="ChEBI" id="CHEBI:18421"/>
        <dbReference type="EC" id="1.15.1.1"/>
    </reaction>
</comment>
<dbReference type="InterPro" id="IPR036314">
    <property type="entry name" value="SOD_C_sf"/>
</dbReference>
<name>A0A448TSH8_9PAST</name>
<dbReference type="KEGG" id="adp:NCTC12871_00416"/>
<evidence type="ECO:0000256" key="4">
    <source>
        <dbReference type="ARBA" id="ARBA00022723"/>
    </source>
</evidence>
<dbReference type="SUPFAM" id="SSF46609">
    <property type="entry name" value="Fe,Mn superoxide dismutase (SOD), N-terminal domain"/>
    <property type="match status" value="1"/>
</dbReference>
<evidence type="ECO:0000256" key="7">
    <source>
        <dbReference type="RuleBase" id="RU000414"/>
    </source>
</evidence>
<gene>
    <name evidence="10" type="primary">sodA</name>
    <name evidence="10" type="ORF">NCTC12871_00416</name>
</gene>
<dbReference type="InterPro" id="IPR019831">
    <property type="entry name" value="Mn/Fe_SOD_N"/>
</dbReference>
<evidence type="ECO:0000256" key="1">
    <source>
        <dbReference type="ARBA" id="ARBA00008714"/>
    </source>
</evidence>
<dbReference type="Pfam" id="PF00081">
    <property type="entry name" value="Sod_Fe_N"/>
    <property type="match status" value="1"/>
</dbReference>
<evidence type="ECO:0000313" key="11">
    <source>
        <dbReference type="Proteomes" id="UP000279799"/>
    </source>
</evidence>
<dbReference type="Gene3D" id="3.55.40.20">
    <property type="entry name" value="Iron/manganese superoxide dismutase, C-terminal domain"/>
    <property type="match status" value="1"/>
</dbReference>
<dbReference type="Pfam" id="PF02777">
    <property type="entry name" value="Sod_Fe_C"/>
    <property type="match status" value="1"/>
</dbReference>
<evidence type="ECO:0000256" key="6">
    <source>
        <dbReference type="PIRSR" id="PIRSR000349-1"/>
    </source>
</evidence>
<protein>
    <recommendedName>
        <fullName evidence="3 7">Superoxide dismutase</fullName>
        <ecNumber evidence="3 7">1.15.1.1</ecNumber>
    </recommendedName>
</protein>
<evidence type="ECO:0000313" key="10">
    <source>
        <dbReference type="EMBL" id="VEJ08987.1"/>
    </source>
</evidence>
<feature type="binding site" evidence="6">
    <location>
        <position position="169"/>
    </location>
    <ligand>
        <name>Mn(2+)</name>
        <dbReference type="ChEBI" id="CHEBI:29035"/>
    </ligand>
</feature>
<dbReference type="FunFam" id="1.10.287.990:FF:000001">
    <property type="entry name" value="Superoxide dismutase"/>
    <property type="match status" value="1"/>
</dbReference>
<dbReference type="Proteomes" id="UP000279799">
    <property type="component" value="Chromosome"/>
</dbReference>
<dbReference type="PIRSF" id="PIRSF000349">
    <property type="entry name" value="SODismutase"/>
    <property type="match status" value="1"/>
</dbReference>
<dbReference type="AlphaFoldDB" id="A0A448TSH8"/>
<organism evidence="10 11">
    <name type="scientific">Actinobacillus delphinicola</name>
    <dbReference type="NCBI Taxonomy" id="51161"/>
    <lineage>
        <taxon>Bacteria</taxon>
        <taxon>Pseudomonadati</taxon>
        <taxon>Pseudomonadota</taxon>
        <taxon>Gammaproteobacteria</taxon>
        <taxon>Pasteurellales</taxon>
        <taxon>Pasteurellaceae</taxon>
        <taxon>Actinobacillus</taxon>
    </lineage>
</organism>
<dbReference type="InterPro" id="IPR001189">
    <property type="entry name" value="Mn/Fe_SOD"/>
</dbReference>
<keyword evidence="5 7" id="KW-0560">Oxidoreductase</keyword>
<sequence>MAFTLPPLGYPYDALEPYIDARTVEIHYSKHHQAYVNNANKAMEGLTEFEGLCPGQILAQLDKIPAERRMAVRNNVGGHANHSLLWKCMKVGTELKGALKDAIVRDFGSVEKLREELTKASVGQFGSGWGWLVLSKEGKLFVASTPNQDTPVMGEKYAGVEGYPLLALDVWEHAYYLKYQNRRPEYVDCFWDLINWDYVAERFENAGNPHFHL</sequence>
<feature type="binding site" evidence="6">
    <location>
        <position position="82"/>
    </location>
    <ligand>
        <name>Mn(2+)</name>
        <dbReference type="ChEBI" id="CHEBI:29035"/>
    </ligand>
</feature>
<dbReference type="InterPro" id="IPR019833">
    <property type="entry name" value="Mn/Fe_SOD_BS"/>
</dbReference>
<dbReference type="SUPFAM" id="SSF54719">
    <property type="entry name" value="Fe,Mn superoxide dismutase (SOD), C-terminal domain"/>
    <property type="match status" value="1"/>
</dbReference>
<dbReference type="RefSeq" id="WP_126598530.1">
    <property type="nucleotide sequence ID" value="NZ_LR134510.1"/>
</dbReference>
<dbReference type="EMBL" id="LR134510">
    <property type="protein sequence ID" value="VEJ08987.1"/>
    <property type="molecule type" value="Genomic_DNA"/>
</dbReference>
<evidence type="ECO:0000259" key="8">
    <source>
        <dbReference type="Pfam" id="PF00081"/>
    </source>
</evidence>
<comment type="function">
    <text evidence="7">Destroys radicals which are normally produced within the cells and which are toxic to biological systems.</text>
</comment>
<dbReference type="EC" id="1.15.1.1" evidence="3 7"/>
<keyword evidence="11" id="KW-1185">Reference proteome</keyword>
<dbReference type="PRINTS" id="PR01703">
    <property type="entry name" value="MNSODISMTASE"/>
</dbReference>
<dbReference type="Gene3D" id="1.10.287.990">
    <property type="entry name" value="Fe,Mn superoxide dismutase (SOD) domain"/>
    <property type="match status" value="1"/>
</dbReference>
<dbReference type="OrthoDB" id="9803125at2"/>
<evidence type="ECO:0000256" key="2">
    <source>
        <dbReference type="ARBA" id="ARBA00011738"/>
    </source>
</evidence>
<dbReference type="GO" id="GO:0005737">
    <property type="term" value="C:cytoplasm"/>
    <property type="evidence" value="ECO:0007669"/>
    <property type="project" value="TreeGrafter"/>
</dbReference>
<feature type="binding site" evidence="6">
    <location>
        <position position="173"/>
    </location>
    <ligand>
        <name>Mn(2+)</name>
        <dbReference type="ChEBI" id="CHEBI:29035"/>
    </ligand>
</feature>
<dbReference type="GO" id="GO:0030145">
    <property type="term" value="F:manganese ion binding"/>
    <property type="evidence" value="ECO:0007669"/>
    <property type="project" value="UniProtKB-ARBA"/>
</dbReference>
<dbReference type="FunFam" id="3.55.40.20:FF:000001">
    <property type="entry name" value="Superoxide dismutase"/>
    <property type="match status" value="1"/>
</dbReference>
<dbReference type="PANTHER" id="PTHR43595">
    <property type="entry name" value="37S RIBOSOMAL PROTEIN S26, MITOCHONDRIAL"/>
    <property type="match status" value="1"/>
</dbReference>
<dbReference type="GO" id="GO:0004784">
    <property type="term" value="F:superoxide dismutase activity"/>
    <property type="evidence" value="ECO:0007669"/>
    <property type="project" value="UniProtKB-EC"/>
</dbReference>
<evidence type="ECO:0000256" key="3">
    <source>
        <dbReference type="ARBA" id="ARBA00012682"/>
    </source>
</evidence>
<feature type="domain" description="Manganese/iron superoxide dismutase N-terminal" evidence="8">
    <location>
        <begin position="3"/>
        <end position="90"/>
    </location>
</feature>
<dbReference type="PROSITE" id="PS00088">
    <property type="entry name" value="SOD_MN"/>
    <property type="match status" value="1"/>
</dbReference>
<dbReference type="InterPro" id="IPR019832">
    <property type="entry name" value="Mn/Fe_SOD_C"/>
</dbReference>
<feature type="binding site" evidence="6">
    <location>
        <position position="27"/>
    </location>
    <ligand>
        <name>Mn(2+)</name>
        <dbReference type="ChEBI" id="CHEBI:29035"/>
    </ligand>
</feature>
<reference evidence="10 11" key="1">
    <citation type="submission" date="2018-12" db="EMBL/GenBank/DDBJ databases">
        <authorList>
            <consortium name="Pathogen Informatics"/>
        </authorList>
    </citation>
    <scope>NUCLEOTIDE SEQUENCE [LARGE SCALE GENOMIC DNA]</scope>
    <source>
        <strain evidence="10 11">NCTC12871</strain>
    </source>
</reference>
<comment type="similarity">
    <text evidence="1 7">Belongs to the iron/manganese superoxide dismutase family.</text>
</comment>
<comment type="subunit">
    <text evidence="2">Homodimer.</text>
</comment>
<dbReference type="PANTHER" id="PTHR43595:SF2">
    <property type="entry name" value="SMALL RIBOSOMAL SUBUNIT PROTEIN MS42"/>
    <property type="match status" value="1"/>
</dbReference>
<keyword evidence="4 6" id="KW-0479">Metal-binding</keyword>
<evidence type="ECO:0000259" key="9">
    <source>
        <dbReference type="Pfam" id="PF02777"/>
    </source>
</evidence>